<dbReference type="PANTHER" id="PTHR32097:SF4">
    <property type="entry name" value="GENERAL STRESS PROTEIN 16U"/>
    <property type="match status" value="1"/>
</dbReference>
<comment type="similarity">
    <text evidence="1">Belongs to the CAPAB/TerDEXZ family.</text>
</comment>
<feature type="compositionally biased region" description="Low complexity" evidence="2">
    <location>
        <begin position="196"/>
        <end position="205"/>
    </location>
</feature>
<evidence type="ECO:0000256" key="2">
    <source>
        <dbReference type="SAM" id="MobiDB-lite"/>
    </source>
</evidence>
<evidence type="ECO:0000313" key="5">
    <source>
        <dbReference type="Proteomes" id="UP000444960"/>
    </source>
</evidence>
<dbReference type="Proteomes" id="UP000444960">
    <property type="component" value="Unassembled WGS sequence"/>
</dbReference>
<dbReference type="PANTHER" id="PTHR32097">
    <property type="entry name" value="CAMP-BINDING PROTEIN 1-RELATED"/>
    <property type="match status" value="1"/>
</dbReference>
<evidence type="ECO:0000259" key="3">
    <source>
        <dbReference type="Pfam" id="PF02342"/>
    </source>
</evidence>
<proteinExistence type="inferred from homology"/>
<dbReference type="InterPro" id="IPR003325">
    <property type="entry name" value="TerD"/>
</dbReference>
<organism evidence="4 5">
    <name type="scientific">Gordonia spumicola</name>
    <dbReference type="NCBI Taxonomy" id="589161"/>
    <lineage>
        <taxon>Bacteria</taxon>
        <taxon>Bacillati</taxon>
        <taxon>Actinomycetota</taxon>
        <taxon>Actinomycetes</taxon>
        <taxon>Mycobacteriales</taxon>
        <taxon>Gordoniaceae</taxon>
        <taxon>Gordonia</taxon>
    </lineage>
</organism>
<feature type="region of interest" description="Disordered" evidence="2">
    <location>
        <begin position="185"/>
        <end position="206"/>
    </location>
</feature>
<dbReference type="EMBL" id="BJOV01000003">
    <property type="protein sequence ID" value="GEE01622.1"/>
    <property type="molecule type" value="Genomic_DNA"/>
</dbReference>
<reference evidence="5" key="1">
    <citation type="submission" date="2019-06" db="EMBL/GenBank/DDBJ databases">
        <title>Gordonia isolated from sludge of a wastewater treatment plant.</title>
        <authorList>
            <person name="Tamura T."/>
            <person name="Aoyama K."/>
            <person name="Kang Y."/>
            <person name="Saito S."/>
            <person name="Akiyama N."/>
            <person name="Yazawa K."/>
            <person name="Gonoi T."/>
            <person name="Mikami Y."/>
        </authorList>
    </citation>
    <scope>NUCLEOTIDE SEQUENCE [LARGE SCALE GENOMIC DNA]</scope>
    <source>
        <strain evidence="5">NBRC 107696</strain>
    </source>
</reference>
<dbReference type="Gene3D" id="2.60.60.30">
    <property type="entry name" value="sav2460 like domains"/>
    <property type="match status" value="1"/>
</dbReference>
<dbReference type="Pfam" id="PF02342">
    <property type="entry name" value="TerD"/>
    <property type="match status" value="1"/>
</dbReference>
<keyword evidence="5" id="KW-1185">Reference proteome</keyword>
<name>A0A7I9V8Q7_9ACTN</name>
<accession>A0A7I9V8Q7</accession>
<sequence>MVATLLTKGANTPLTTGDSDLSPRIQIAIEVASDGGITTDTSALLLGVDGRVRSNDDLVFYNQPNSVDNSVQLLPRSDDDVTTSRDCVIIDLAVVPSDVDRIVLCASIDPDTDATFGDATSTTLVAESGDHTIATFPVDGLATERALILGEVYRRDTQWKLRAVGQGYADGLGPLAAEYGIDVDNSAPEPTPDAVPAPDDAVVEPTPEPNVQIKRQRRAPRLPADWLERATPYLPVPAPTPFHPSRLFPVIGPKSSSEQEVRATSIFLSTLEIVREFGRAVMAAIGAPGGRIETFVEPAFPFNGSEARPDGLIRVTRGSTTWTALVEVKIGTRRLDAEQVGTYLAVAKDRKYDAVITISPQLSPTAGGWGVQPDARSVKSVALHHIAWEEIITIASTTLHHTGVDDRERSRLLHEYLVYATHPASGLGVFDDMGKSWVHVRDGVKTRTISARDSAPLDVCEHFDRLIRHCALQLTAMLGQRVQAIPPAEHKDTVSRARQLADSGKLFGTLRTAGVVGALIVEADLTRDKASCSVTVPASRSGRPLTHVNWLLRQLSDVAPKTRITVHHAGCRETTAVLIGDAREQPTLLVPADGRTIREFTVTVEQTVGTKRAGSSTAFAATITHLVNTFYADVASSLKLPS</sequence>
<comment type="caution">
    <text evidence="4">The sequence shown here is derived from an EMBL/GenBank/DDBJ whole genome shotgun (WGS) entry which is preliminary data.</text>
</comment>
<dbReference type="AlphaFoldDB" id="A0A7I9V8Q7"/>
<evidence type="ECO:0000313" key="4">
    <source>
        <dbReference type="EMBL" id="GEE01622.1"/>
    </source>
</evidence>
<dbReference type="InterPro" id="IPR051324">
    <property type="entry name" value="Stress/Tellurium_Resist"/>
</dbReference>
<dbReference type="RefSeq" id="WP_161895391.1">
    <property type="nucleotide sequence ID" value="NZ_BJOV01000003.1"/>
</dbReference>
<feature type="domain" description="TerD" evidence="3">
    <location>
        <begin position="5"/>
        <end position="179"/>
    </location>
</feature>
<protein>
    <submittedName>
        <fullName evidence="4">Stress response protein, TerZ-and CABP1</fullName>
    </submittedName>
</protein>
<evidence type="ECO:0000256" key="1">
    <source>
        <dbReference type="ARBA" id="ARBA00008775"/>
    </source>
</evidence>
<dbReference type="CDD" id="cd06974">
    <property type="entry name" value="TerD_like"/>
    <property type="match status" value="1"/>
</dbReference>
<gene>
    <name evidence="4" type="ORF">nbrc107696_20680</name>
</gene>
<dbReference type="OrthoDB" id="56224at2"/>